<dbReference type="STRING" id="395493.BegalDRAFT_3268"/>
<dbReference type="AlphaFoldDB" id="I3CKE4"/>
<dbReference type="InterPro" id="IPR024930">
    <property type="entry name" value="Skp_dom_sf"/>
</dbReference>
<protein>
    <submittedName>
        <fullName evidence="5">Outer membrane protein</fullName>
    </submittedName>
</protein>
<evidence type="ECO:0000256" key="2">
    <source>
        <dbReference type="PIRNR" id="PIRNR002094"/>
    </source>
</evidence>
<dbReference type="SMART" id="SM00935">
    <property type="entry name" value="OmpH"/>
    <property type="match status" value="1"/>
</dbReference>
<gene>
    <name evidence="5" type="ORF">BegalDRAFT_3268</name>
</gene>
<evidence type="ECO:0000313" key="6">
    <source>
        <dbReference type="Proteomes" id="UP000005744"/>
    </source>
</evidence>
<evidence type="ECO:0000256" key="3">
    <source>
        <dbReference type="SAM" id="Coils"/>
    </source>
</evidence>
<dbReference type="EMBL" id="JH600070">
    <property type="protein sequence ID" value="EIJ44087.1"/>
    <property type="molecule type" value="Genomic_DNA"/>
</dbReference>
<dbReference type="InterPro" id="IPR005632">
    <property type="entry name" value="Chaperone_Skp"/>
</dbReference>
<dbReference type="OrthoDB" id="5294628at2"/>
<evidence type="ECO:0000256" key="1">
    <source>
        <dbReference type="ARBA" id="ARBA00022729"/>
    </source>
</evidence>
<dbReference type="SUPFAM" id="SSF111384">
    <property type="entry name" value="OmpH-like"/>
    <property type="match status" value="1"/>
</dbReference>
<accession>I3CKE4</accession>
<feature type="coiled-coil region" evidence="3">
    <location>
        <begin position="48"/>
        <end position="108"/>
    </location>
</feature>
<dbReference type="Gene3D" id="3.30.910.20">
    <property type="entry name" value="Skp domain"/>
    <property type="match status" value="1"/>
</dbReference>
<evidence type="ECO:0000256" key="4">
    <source>
        <dbReference type="SAM" id="SignalP"/>
    </source>
</evidence>
<dbReference type="PANTHER" id="PTHR35089:SF1">
    <property type="entry name" value="CHAPERONE PROTEIN SKP"/>
    <property type="match status" value="1"/>
</dbReference>
<dbReference type="PIRSF" id="PIRSF002094">
    <property type="entry name" value="OMP26_Skp"/>
    <property type="match status" value="1"/>
</dbReference>
<evidence type="ECO:0000313" key="5">
    <source>
        <dbReference type="EMBL" id="EIJ44087.1"/>
    </source>
</evidence>
<feature type="signal peptide" evidence="4">
    <location>
        <begin position="1"/>
        <end position="25"/>
    </location>
</feature>
<reference evidence="5 6" key="1">
    <citation type="submission" date="2011-11" db="EMBL/GenBank/DDBJ databases">
        <title>Improved High-Quality Draft sequence of Beggiatoa alba B18lD.</title>
        <authorList>
            <consortium name="US DOE Joint Genome Institute"/>
            <person name="Lucas S."/>
            <person name="Han J."/>
            <person name="Lapidus A."/>
            <person name="Cheng J.-F."/>
            <person name="Goodwin L."/>
            <person name="Pitluck S."/>
            <person name="Peters L."/>
            <person name="Mikhailova N."/>
            <person name="Held B."/>
            <person name="Detter J.C."/>
            <person name="Han C."/>
            <person name="Tapia R."/>
            <person name="Land M."/>
            <person name="Hauser L."/>
            <person name="Kyrpides N."/>
            <person name="Ivanova N."/>
            <person name="Pagani I."/>
            <person name="Samuel K."/>
            <person name="Teske A."/>
            <person name="Mueller J."/>
            <person name="Woyke T."/>
        </authorList>
    </citation>
    <scope>NUCLEOTIDE SEQUENCE [LARGE SCALE GENOMIC DNA]</scope>
    <source>
        <strain evidence="5 6">B18LD</strain>
    </source>
</reference>
<proteinExistence type="inferred from homology"/>
<dbReference type="GO" id="GO:0051082">
    <property type="term" value="F:unfolded protein binding"/>
    <property type="evidence" value="ECO:0007669"/>
    <property type="project" value="InterPro"/>
</dbReference>
<dbReference type="Proteomes" id="UP000005744">
    <property type="component" value="Unassembled WGS sequence"/>
</dbReference>
<keyword evidence="6" id="KW-1185">Reference proteome</keyword>
<organism evidence="5 6">
    <name type="scientific">Beggiatoa alba B18LD</name>
    <dbReference type="NCBI Taxonomy" id="395493"/>
    <lineage>
        <taxon>Bacteria</taxon>
        <taxon>Pseudomonadati</taxon>
        <taxon>Pseudomonadota</taxon>
        <taxon>Gammaproteobacteria</taxon>
        <taxon>Thiotrichales</taxon>
        <taxon>Thiotrichaceae</taxon>
        <taxon>Beggiatoa</taxon>
    </lineage>
</organism>
<keyword evidence="3" id="KW-0175">Coiled coil</keyword>
<dbReference type="PANTHER" id="PTHR35089">
    <property type="entry name" value="CHAPERONE PROTEIN SKP"/>
    <property type="match status" value="1"/>
</dbReference>
<sequence>MEFPLKKFYLITGLLCSLVSTPAFAELKIGFVNAVRVMESAPQVADANKRLEAEFANRQKKLQGSQQELRRLEDRLAKDGAIMSEAENRDLQRDIAAKRRDLRREQDEFREDYNIRRSEELDKLQKRIVEVIQSIARQEAYDFILSDGVVWASDKVDITEKVLGSLKKK</sequence>
<dbReference type="GO" id="GO:0005829">
    <property type="term" value="C:cytosol"/>
    <property type="evidence" value="ECO:0007669"/>
    <property type="project" value="TreeGrafter"/>
</dbReference>
<feature type="chain" id="PRO_5003669315" evidence="4">
    <location>
        <begin position="26"/>
        <end position="169"/>
    </location>
</feature>
<comment type="similarity">
    <text evidence="2">Belongs to the skp family.</text>
</comment>
<keyword evidence="1 4" id="KW-0732">Signal</keyword>
<dbReference type="Pfam" id="PF03938">
    <property type="entry name" value="OmpH"/>
    <property type="match status" value="1"/>
</dbReference>
<dbReference type="GO" id="GO:0050821">
    <property type="term" value="P:protein stabilization"/>
    <property type="evidence" value="ECO:0007669"/>
    <property type="project" value="TreeGrafter"/>
</dbReference>
<dbReference type="eggNOG" id="COG2825">
    <property type="taxonomic scope" value="Bacteria"/>
</dbReference>
<name>I3CKE4_9GAMM</name>
<dbReference type="HOGENOM" id="CLU_101388_1_1_6"/>